<accession>A0AAD1S648</accession>
<evidence type="ECO:0000256" key="7">
    <source>
        <dbReference type="PROSITE-ProRule" id="PRU00042"/>
    </source>
</evidence>
<dbReference type="SMART" id="SM00355">
    <property type="entry name" value="ZnF_C2H2"/>
    <property type="match status" value="3"/>
</dbReference>
<keyword evidence="3" id="KW-0677">Repeat</keyword>
<comment type="subcellular location">
    <subcellularLocation>
        <location evidence="1">Nucleus</location>
    </subcellularLocation>
</comment>
<dbReference type="GO" id="GO:0000981">
    <property type="term" value="F:DNA-binding transcription factor activity, RNA polymerase II-specific"/>
    <property type="evidence" value="ECO:0007669"/>
    <property type="project" value="TreeGrafter"/>
</dbReference>
<sequence>MISFPAPHFHTITDKMEVPEKLPKGRFSWNANTEKVDFEAVEALMYMSSRWKSEPKRYTEMRPITPASDLSENEDSLMANPPEYNTVSAFCLTPPYSPSEFEMSPQPMSPVPLSENCRPFTSVAHNNMANSSSDSKHSTTSMQKAQVTSVIRHTADALHYSHAHISTNICKDNPVNKVSQQKEEPLKKKLLVSIVAPLPKANPGREMCENENIKMETQSSSFQQVQNDFSSISPSTLSYKLCQPDANLLPVQTHSPQLLVPPPVATNGVSVSQMPVFCQMVPIASSKPVVTTVVANSQPVTGQTVMQPLFYMGTQMPKGTVMFVMPQPVLHNAKTLLSSGTRLSPIAPAPGIAPPETKVSIHTDNSRIRSHVCSHAGCGKTYFKSSHLKAHMRTHTGEKPFSCSWEGCDRKFARSDELSRHRRTHTGEKKFACPKCDRRFMRSDHLTKHTRRHLSTKKMPTWQMEVSRLSEIAVPQASAPVQ</sequence>
<dbReference type="AlphaFoldDB" id="A0AAD1S648"/>
<dbReference type="EMBL" id="OW240915">
    <property type="protein sequence ID" value="CAH2285703.1"/>
    <property type="molecule type" value="Genomic_DNA"/>
</dbReference>
<dbReference type="PROSITE" id="PS50157">
    <property type="entry name" value="ZINC_FINGER_C2H2_2"/>
    <property type="match status" value="3"/>
</dbReference>
<evidence type="ECO:0000256" key="6">
    <source>
        <dbReference type="ARBA" id="ARBA00023242"/>
    </source>
</evidence>
<evidence type="ECO:0000256" key="3">
    <source>
        <dbReference type="ARBA" id="ARBA00022737"/>
    </source>
</evidence>
<dbReference type="GO" id="GO:0000978">
    <property type="term" value="F:RNA polymerase II cis-regulatory region sequence-specific DNA binding"/>
    <property type="evidence" value="ECO:0007669"/>
    <property type="project" value="TreeGrafter"/>
</dbReference>
<dbReference type="InterPro" id="IPR013087">
    <property type="entry name" value="Znf_C2H2_type"/>
</dbReference>
<reference evidence="9" key="1">
    <citation type="submission" date="2022-03" db="EMBL/GenBank/DDBJ databases">
        <authorList>
            <person name="Alioto T."/>
            <person name="Alioto T."/>
            <person name="Gomez Garrido J."/>
        </authorList>
    </citation>
    <scope>NUCLEOTIDE SEQUENCE</scope>
</reference>
<dbReference type="FunFam" id="3.30.160.60:FF:000690">
    <property type="entry name" value="Zinc finger protein 354C"/>
    <property type="match status" value="1"/>
</dbReference>
<evidence type="ECO:0000259" key="8">
    <source>
        <dbReference type="PROSITE" id="PS50157"/>
    </source>
</evidence>
<dbReference type="FunFam" id="3.30.160.60:FF:000125">
    <property type="entry name" value="Putative zinc finger protein 143"/>
    <property type="match status" value="1"/>
</dbReference>
<keyword evidence="4 7" id="KW-0863">Zinc-finger</keyword>
<evidence type="ECO:0000256" key="2">
    <source>
        <dbReference type="ARBA" id="ARBA00022723"/>
    </source>
</evidence>
<proteinExistence type="predicted"/>
<evidence type="ECO:0000256" key="5">
    <source>
        <dbReference type="ARBA" id="ARBA00022833"/>
    </source>
</evidence>
<dbReference type="GO" id="GO:0005634">
    <property type="term" value="C:nucleus"/>
    <property type="evidence" value="ECO:0007669"/>
    <property type="project" value="UniProtKB-SubCell"/>
</dbReference>
<dbReference type="FunFam" id="3.30.160.60:FF:000018">
    <property type="entry name" value="Krueppel-like factor 15"/>
    <property type="match status" value="1"/>
</dbReference>
<keyword evidence="10" id="KW-1185">Reference proteome</keyword>
<dbReference type="CDD" id="cd21572">
    <property type="entry name" value="KLF10_N"/>
    <property type="match status" value="1"/>
</dbReference>
<gene>
    <name evidence="9" type="ORF">PECUL_23A022185</name>
</gene>
<keyword evidence="2" id="KW-0479">Metal-binding</keyword>
<feature type="domain" description="C2H2-type" evidence="8">
    <location>
        <begin position="401"/>
        <end position="430"/>
    </location>
</feature>
<protein>
    <submittedName>
        <fullName evidence="9">Krueppel-like factor 10</fullName>
    </submittedName>
</protein>
<dbReference type="Pfam" id="PF00096">
    <property type="entry name" value="zf-C2H2"/>
    <property type="match status" value="3"/>
</dbReference>
<dbReference type="Proteomes" id="UP001295444">
    <property type="component" value="Chromosome 04"/>
</dbReference>
<dbReference type="Gene3D" id="3.30.160.60">
    <property type="entry name" value="Classic Zinc Finger"/>
    <property type="match status" value="3"/>
</dbReference>
<evidence type="ECO:0000313" key="9">
    <source>
        <dbReference type="EMBL" id="CAH2285703.1"/>
    </source>
</evidence>
<dbReference type="InterPro" id="IPR036236">
    <property type="entry name" value="Znf_C2H2_sf"/>
</dbReference>
<dbReference type="GO" id="GO:0008270">
    <property type="term" value="F:zinc ion binding"/>
    <property type="evidence" value="ECO:0007669"/>
    <property type="project" value="UniProtKB-KW"/>
</dbReference>
<keyword evidence="5" id="KW-0862">Zinc</keyword>
<feature type="domain" description="C2H2-type" evidence="8">
    <location>
        <begin position="371"/>
        <end position="400"/>
    </location>
</feature>
<feature type="domain" description="C2H2-type" evidence="8">
    <location>
        <begin position="431"/>
        <end position="458"/>
    </location>
</feature>
<dbReference type="PANTHER" id="PTHR23235:SF64">
    <property type="entry name" value="KRUEPPEL-LIKE FACTOR 10"/>
    <property type="match status" value="1"/>
</dbReference>
<dbReference type="PANTHER" id="PTHR23235">
    <property type="entry name" value="KRUEPPEL-LIKE TRANSCRIPTION FACTOR"/>
    <property type="match status" value="1"/>
</dbReference>
<evidence type="ECO:0000256" key="4">
    <source>
        <dbReference type="ARBA" id="ARBA00022771"/>
    </source>
</evidence>
<dbReference type="SUPFAM" id="SSF57667">
    <property type="entry name" value="beta-beta-alpha zinc fingers"/>
    <property type="match status" value="2"/>
</dbReference>
<keyword evidence="6" id="KW-0539">Nucleus</keyword>
<organism evidence="9 10">
    <name type="scientific">Pelobates cultripes</name>
    <name type="common">Western spadefoot toad</name>
    <dbReference type="NCBI Taxonomy" id="61616"/>
    <lineage>
        <taxon>Eukaryota</taxon>
        <taxon>Metazoa</taxon>
        <taxon>Chordata</taxon>
        <taxon>Craniata</taxon>
        <taxon>Vertebrata</taxon>
        <taxon>Euteleostomi</taxon>
        <taxon>Amphibia</taxon>
        <taxon>Batrachia</taxon>
        <taxon>Anura</taxon>
        <taxon>Pelobatoidea</taxon>
        <taxon>Pelobatidae</taxon>
        <taxon>Pelobates</taxon>
    </lineage>
</organism>
<evidence type="ECO:0000313" key="10">
    <source>
        <dbReference type="Proteomes" id="UP001295444"/>
    </source>
</evidence>
<name>A0AAD1S648_PELCU</name>
<dbReference type="PROSITE" id="PS00028">
    <property type="entry name" value="ZINC_FINGER_C2H2_1"/>
    <property type="match status" value="3"/>
</dbReference>
<evidence type="ECO:0000256" key="1">
    <source>
        <dbReference type="ARBA" id="ARBA00004123"/>
    </source>
</evidence>